<dbReference type="AlphaFoldDB" id="A0A5B7ITH7"/>
<reference evidence="2 3" key="1">
    <citation type="submission" date="2019-05" db="EMBL/GenBank/DDBJ databases">
        <title>Another draft genome of Portunus trituberculatus and its Hox gene families provides insights of decapod evolution.</title>
        <authorList>
            <person name="Jeong J.-H."/>
            <person name="Song I."/>
            <person name="Kim S."/>
            <person name="Choi T."/>
            <person name="Kim D."/>
            <person name="Ryu S."/>
            <person name="Kim W."/>
        </authorList>
    </citation>
    <scope>NUCLEOTIDE SEQUENCE [LARGE SCALE GENOMIC DNA]</scope>
    <source>
        <tissue evidence="2">Muscle</tissue>
    </source>
</reference>
<evidence type="ECO:0000313" key="2">
    <source>
        <dbReference type="EMBL" id="MPC85449.1"/>
    </source>
</evidence>
<gene>
    <name evidence="2" type="ORF">E2C01_080227</name>
</gene>
<proteinExistence type="predicted"/>
<dbReference type="Proteomes" id="UP000324222">
    <property type="component" value="Unassembled WGS sequence"/>
</dbReference>
<sequence>MEELNKSCSGPRREANPLPEPLSWPRCNITLIAPGSGSHPQPLGPYLQGAGCPQKGIGVKRWDEFCRAPFTHDLPLTALPPAPVLVTTFDVSLASIK</sequence>
<protein>
    <submittedName>
        <fullName evidence="2">Uncharacterized protein</fullName>
    </submittedName>
</protein>
<evidence type="ECO:0000256" key="1">
    <source>
        <dbReference type="SAM" id="MobiDB-lite"/>
    </source>
</evidence>
<organism evidence="2 3">
    <name type="scientific">Portunus trituberculatus</name>
    <name type="common">Swimming crab</name>
    <name type="synonym">Neptunus trituberculatus</name>
    <dbReference type="NCBI Taxonomy" id="210409"/>
    <lineage>
        <taxon>Eukaryota</taxon>
        <taxon>Metazoa</taxon>
        <taxon>Ecdysozoa</taxon>
        <taxon>Arthropoda</taxon>
        <taxon>Crustacea</taxon>
        <taxon>Multicrustacea</taxon>
        <taxon>Malacostraca</taxon>
        <taxon>Eumalacostraca</taxon>
        <taxon>Eucarida</taxon>
        <taxon>Decapoda</taxon>
        <taxon>Pleocyemata</taxon>
        <taxon>Brachyura</taxon>
        <taxon>Eubrachyura</taxon>
        <taxon>Portunoidea</taxon>
        <taxon>Portunidae</taxon>
        <taxon>Portuninae</taxon>
        <taxon>Portunus</taxon>
    </lineage>
</organism>
<name>A0A5B7ITH7_PORTR</name>
<feature type="region of interest" description="Disordered" evidence="1">
    <location>
        <begin position="1"/>
        <end position="22"/>
    </location>
</feature>
<comment type="caution">
    <text evidence="2">The sequence shown here is derived from an EMBL/GenBank/DDBJ whole genome shotgun (WGS) entry which is preliminary data.</text>
</comment>
<keyword evidence="3" id="KW-1185">Reference proteome</keyword>
<evidence type="ECO:0000313" key="3">
    <source>
        <dbReference type="Proteomes" id="UP000324222"/>
    </source>
</evidence>
<accession>A0A5B7ITH7</accession>
<dbReference type="EMBL" id="VSRR010068495">
    <property type="protein sequence ID" value="MPC85449.1"/>
    <property type="molecule type" value="Genomic_DNA"/>
</dbReference>